<evidence type="ECO:0000256" key="2">
    <source>
        <dbReference type="SAM" id="SignalP"/>
    </source>
</evidence>
<dbReference type="Proteomes" id="UP001352852">
    <property type="component" value="Unassembled WGS sequence"/>
</dbReference>
<protein>
    <submittedName>
        <fullName evidence="3">Uncharacterized protein</fullName>
    </submittedName>
</protein>
<feature type="signal peptide" evidence="2">
    <location>
        <begin position="1"/>
        <end position="16"/>
    </location>
</feature>
<evidence type="ECO:0000313" key="4">
    <source>
        <dbReference type="Proteomes" id="UP001352852"/>
    </source>
</evidence>
<sequence>MLHLLLSLLSPQQLDAEVEYTVKSWESLREVHACLEEVKTGAVMTEDLLELLKIQQTVKDKIQRSELILNLSSSFHLTAKQLELLLQSEPTSPVTGSTGLHGSREAELGQLQEAEQQIQNLLKTTSTMRTDICAAVSQSV</sequence>
<accession>A0ABU7CT47</accession>
<reference evidence="3 4" key="1">
    <citation type="submission" date="2021-06" db="EMBL/GenBank/DDBJ databases">
        <authorList>
            <person name="Palmer J.M."/>
        </authorList>
    </citation>
    <scope>NUCLEOTIDE SEQUENCE [LARGE SCALE GENOMIC DNA]</scope>
    <source>
        <strain evidence="3 4">CL_MEX2019</strain>
        <tissue evidence="3">Muscle</tissue>
    </source>
</reference>
<evidence type="ECO:0000313" key="3">
    <source>
        <dbReference type="EMBL" id="MED6266078.1"/>
    </source>
</evidence>
<name>A0ABU7CT47_9TELE</name>
<keyword evidence="1" id="KW-0175">Coiled coil</keyword>
<keyword evidence="4" id="KW-1185">Reference proteome</keyword>
<proteinExistence type="predicted"/>
<gene>
    <name evidence="3" type="ORF">CHARACLAT_031932</name>
</gene>
<dbReference type="EMBL" id="JAHUTJ010005407">
    <property type="protein sequence ID" value="MED6266078.1"/>
    <property type="molecule type" value="Genomic_DNA"/>
</dbReference>
<organism evidence="3 4">
    <name type="scientific">Characodon lateralis</name>
    <dbReference type="NCBI Taxonomy" id="208331"/>
    <lineage>
        <taxon>Eukaryota</taxon>
        <taxon>Metazoa</taxon>
        <taxon>Chordata</taxon>
        <taxon>Craniata</taxon>
        <taxon>Vertebrata</taxon>
        <taxon>Euteleostomi</taxon>
        <taxon>Actinopterygii</taxon>
        <taxon>Neopterygii</taxon>
        <taxon>Teleostei</taxon>
        <taxon>Neoteleostei</taxon>
        <taxon>Acanthomorphata</taxon>
        <taxon>Ovalentaria</taxon>
        <taxon>Atherinomorphae</taxon>
        <taxon>Cyprinodontiformes</taxon>
        <taxon>Goodeidae</taxon>
        <taxon>Characodon</taxon>
    </lineage>
</organism>
<feature type="chain" id="PRO_5045333367" evidence="2">
    <location>
        <begin position="17"/>
        <end position="140"/>
    </location>
</feature>
<comment type="caution">
    <text evidence="3">The sequence shown here is derived from an EMBL/GenBank/DDBJ whole genome shotgun (WGS) entry which is preliminary data.</text>
</comment>
<keyword evidence="2" id="KW-0732">Signal</keyword>
<evidence type="ECO:0000256" key="1">
    <source>
        <dbReference type="SAM" id="Coils"/>
    </source>
</evidence>
<feature type="coiled-coil region" evidence="1">
    <location>
        <begin position="104"/>
        <end position="131"/>
    </location>
</feature>